<accession>A0A8X6U6A9</accession>
<evidence type="ECO:0000313" key="1">
    <source>
        <dbReference type="EMBL" id="GFT85557.1"/>
    </source>
</evidence>
<comment type="caution">
    <text evidence="1">The sequence shown here is derived from an EMBL/GenBank/DDBJ whole genome shotgun (WGS) entry which is preliminary data.</text>
</comment>
<organism evidence="1 2">
    <name type="scientific">Nephila pilipes</name>
    <name type="common">Giant wood spider</name>
    <name type="synonym">Nephila maculata</name>
    <dbReference type="NCBI Taxonomy" id="299642"/>
    <lineage>
        <taxon>Eukaryota</taxon>
        <taxon>Metazoa</taxon>
        <taxon>Ecdysozoa</taxon>
        <taxon>Arthropoda</taxon>
        <taxon>Chelicerata</taxon>
        <taxon>Arachnida</taxon>
        <taxon>Araneae</taxon>
        <taxon>Araneomorphae</taxon>
        <taxon>Entelegynae</taxon>
        <taxon>Araneoidea</taxon>
        <taxon>Nephilidae</taxon>
        <taxon>Nephila</taxon>
    </lineage>
</organism>
<dbReference type="AlphaFoldDB" id="A0A8X6U6A9"/>
<sequence>MECVRIFPMPGIKLPFLVPRGEGDGGRDVPRRFRDVLICDNGKSHGYGFCSFRPPFFPISGSNYRLRNDDGEEKFSRSKTSGGEATVVALI</sequence>
<proteinExistence type="predicted"/>
<gene>
    <name evidence="1" type="ORF">NPIL_75531</name>
</gene>
<protein>
    <submittedName>
        <fullName evidence="1">Uncharacterized protein</fullName>
    </submittedName>
</protein>
<keyword evidence="2" id="KW-1185">Reference proteome</keyword>
<dbReference type="EMBL" id="BMAW01023929">
    <property type="protein sequence ID" value="GFT85557.1"/>
    <property type="molecule type" value="Genomic_DNA"/>
</dbReference>
<name>A0A8X6U6A9_NEPPI</name>
<evidence type="ECO:0000313" key="2">
    <source>
        <dbReference type="Proteomes" id="UP000887013"/>
    </source>
</evidence>
<dbReference type="Proteomes" id="UP000887013">
    <property type="component" value="Unassembled WGS sequence"/>
</dbReference>
<reference evidence="1" key="1">
    <citation type="submission" date="2020-08" db="EMBL/GenBank/DDBJ databases">
        <title>Multicomponent nature underlies the extraordinary mechanical properties of spider dragline silk.</title>
        <authorList>
            <person name="Kono N."/>
            <person name="Nakamura H."/>
            <person name="Mori M."/>
            <person name="Yoshida Y."/>
            <person name="Ohtoshi R."/>
            <person name="Malay A.D."/>
            <person name="Moran D.A.P."/>
            <person name="Tomita M."/>
            <person name="Numata K."/>
            <person name="Arakawa K."/>
        </authorList>
    </citation>
    <scope>NUCLEOTIDE SEQUENCE</scope>
</reference>